<dbReference type="Proteomes" id="UP000815325">
    <property type="component" value="Unassembled WGS sequence"/>
</dbReference>
<reference evidence="2" key="1">
    <citation type="submission" date="2017-08" db="EMBL/GenBank/DDBJ databases">
        <authorList>
            <person name="Polle J.E."/>
            <person name="Barry K."/>
            <person name="Cushman J."/>
            <person name="Schmutz J."/>
            <person name="Tran D."/>
            <person name="Hathwaick L.T."/>
            <person name="Yim W.C."/>
            <person name="Jenkins J."/>
            <person name="Mckie-Krisberg Z.M."/>
            <person name="Prochnik S."/>
            <person name="Lindquist E."/>
            <person name="Dockter R.B."/>
            <person name="Adam C."/>
            <person name="Molina H."/>
            <person name="Bunkerborg J."/>
            <person name="Jin E."/>
            <person name="Buchheim M."/>
            <person name="Magnuson J."/>
        </authorList>
    </citation>
    <scope>NUCLEOTIDE SEQUENCE</scope>
    <source>
        <strain evidence="2">CCAP 19/18</strain>
    </source>
</reference>
<comment type="caution">
    <text evidence="2">The sequence shown here is derived from an EMBL/GenBank/DDBJ whole genome shotgun (WGS) entry which is preliminary data.</text>
</comment>
<feature type="compositionally biased region" description="Gly residues" evidence="1">
    <location>
        <begin position="570"/>
        <end position="579"/>
    </location>
</feature>
<feature type="compositionally biased region" description="Basic and acidic residues" evidence="1">
    <location>
        <begin position="275"/>
        <end position="285"/>
    </location>
</feature>
<feature type="compositionally biased region" description="Low complexity" evidence="1">
    <location>
        <begin position="393"/>
        <end position="408"/>
    </location>
</feature>
<accession>A0ABQ7GPM0</accession>
<proteinExistence type="predicted"/>
<protein>
    <submittedName>
        <fullName evidence="2">Uncharacterized protein</fullName>
    </submittedName>
</protein>
<keyword evidence="3" id="KW-1185">Reference proteome</keyword>
<feature type="compositionally biased region" description="Basic residues" evidence="1">
    <location>
        <begin position="613"/>
        <end position="623"/>
    </location>
</feature>
<feature type="region of interest" description="Disordered" evidence="1">
    <location>
        <begin position="356"/>
        <end position="415"/>
    </location>
</feature>
<feature type="compositionally biased region" description="Low complexity" evidence="1">
    <location>
        <begin position="555"/>
        <end position="569"/>
    </location>
</feature>
<evidence type="ECO:0000313" key="3">
    <source>
        <dbReference type="Proteomes" id="UP000815325"/>
    </source>
</evidence>
<evidence type="ECO:0000256" key="1">
    <source>
        <dbReference type="SAM" id="MobiDB-lite"/>
    </source>
</evidence>
<dbReference type="EMBL" id="MU069655">
    <property type="protein sequence ID" value="KAF5836547.1"/>
    <property type="molecule type" value="Genomic_DNA"/>
</dbReference>
<feature type="region of interest" description="Disordered" evidence="1">
    <location>
        <begin position="260"/>
        <end position="323"/>
    </location>
</feature>
<name>A0ABQ7GPM0_DUNSA</name>
<feature type="region of interest" description="Disordered" evidence="1">
    <location>
        <begin position="481"/>
        <end position="623"/>
    </location>
</feature>
<feature type="region of interest" description="Disordered" evidence="1">
    <location>
        <begin position="157"/>
        <end position="187"/>
    </location>
</feature>
<evidence type="ECO:0000313" key="2">
    <source>
        <dbReference type="EMBL" id="KAF5836547.1"/>
    </source>
</evidence>
<organism evidence="2 3">
    <name type="scientific">Dunaliella salina</name>
    <name type="common">Green alga</name>
    <name type="synonym">Protococcus salinus</name>
    <dbReference type="NCBI Taxonomy" id="3046"/>
    <lineage>
        <taxon>Eukaryota</taxon>
        <taxon>Viridiplantae</taxon>
        <taxon>Chlorophyta</taxon>
        <taxon>core chlorophytes</taxon>
        <taxon>Chlorophyceae</taxon>
        <taxon>CS clade</taxon>
        <taxon>Chlamydomonadales</taxon>
        <taxon>Dunaliellaceae</taxon>
        <taxon>Dunaliella</taxon>
    </lineage>
</organism>
<sequence length="623" mass="66413">MSVKWVMPNGRDPLDHHIYPRVTDWAQLQNAPLQGPLDTVYLVSSESCSVGLDFSIARGPTVPDSPPPVPGSGPVLMKRLDVGVSADIVELYHDAQDVDDPSDFVVLRLTSAFYSSSFSYFPTTRVVELSNRTYTRPTKRKVMTALTVEARNLQLSQTLPNHPQGPRKGTAKATSTAGSWGRGGSGPNPDLEFGKGLILSATCLMLKQAPQRHSGAMWGEHRSSSDRRPMRIVVQDVQLLSTSRLRDVCVATATHLMTAFSSQKPAPKPSSFLSKQDRERAEQQRQAKQGSRGTKKESGGAAGTGARNMARVRTMGRAPEPARDVMLRDEEVLLRQLVEAHKQRALTTPSAAQLRLGQEGEEDGGNAPPDAPTPTANPLSPIPTLPELSRQTSAGSKSLHRSSSSGDRSMPRSESLKRIVEGLQLVLEVEFKRLQISLVPENCPGSLLLSTDAAVARLQRAPETGERRLELTMDHLQAYASRPQRTKSGACAPVSLPWLQPAKPAPDAGSLSRAGSAQDDSGQDSHEAAPPPGDGPGQAIPPSNANVTAVPATDSGSGRLSSRRSLGSRFSGGGAGSGGYEDKGTVGSPLGPKGSGGGGMSSIRVRPSPPRRASPKHRRMLSK</sequence>
<gene>
    <name evidence="2" type="ORF">DUNSADRAFT_5784</name>
</gene>
<feature type="compositionally biased region" description="Low complexity" evidence="1">
    <location>
        <begin position="365"/>
        <end position="378"/>
    </location>
</feature>